<dbReference type="InterPro" id="IPR050177">
    <property type="entry name" value="Lipid_A_modif_metabolic_enz"/>
</dbReference>
<evidence type="ECO:0000313" key="17">
    <source>
        <dbReference type="Proteomes" id="UP000712600"/>
    </source>
</evidence>
<keyword evidence="8" id="KW-0520">NAD</keyword>
<keyword evidence="11" id="KW-1207">Sterol metabolism</keyword>
<dbReference type="GO" id="GO:0005789">
    <property type="term" value="C:endoplasmic reticulum membrane"/>
    <property type="evidence" value="ECO:0007669"/>
    <property type="project" value="UniProtKB-SubCell"/>
</dbReference>
<proteinExistence type="inferred from homology"/>
<evidence type="ECO:0000256" key="3">
    <source>
        <dbReference type="ARBA" id="ARBA00022692"/>
    </source>
</evidence>
<evidence type="ECO:0000259" key="15">
    <source>
        <dbReference type="Pfam" id="PF01073"/>
    </source>
</evidence>
<dbReference type="PANTHER" id="PTHR43245:SF51">
    <property type="entry name" value="SHORT CHAIN DEHYDROGENASE_REDUCTASE FAMILY 42E, MEMBER 2"/>
    <property type="match status" value="1"/>
</dbReference>
<sequence>MVMEVTETEHWCVVTGGRGFAARHLVEMLVRHEMFHVRIADLAPAIQLEAHEETGLLGEAMRSGRVHYVSADLRDKAQVIKSFQGAEVVFHMAAPDSSINNYKLHYSVNVQGTTNVIDACVEVGVKRLIYTSSPSVVFDGVNSILNANETMPYPSKHNDSYSATKAKGEALVIEANGRNGLLTCCIRPSSIFGPGDRLLVPSLVAAARAGKSKFIIGDGSNFYDFTYVENVVHAHICAERALASGGEVCAKAAGQAYFITNMEPIKFWEFMSLLLEGLGYDRPSIKIPAIIMMPIAHLVELVYKLLGPYGMKVPQLTPSRVRLLSCSRTFDSSKAKELLGYAPVVPLQEGIKRTIDSFTHLTPQNQPKKEVETVIPSSNEDPTEEYDEDYWKERAIEIAMQDERYSSHSFNNTSPPSIDRVYSASVDTHPHPAKRSYASIDTTPGTSIDIKAAAFEKEKGNIPIPSRFTNTYIRSFAPQITSHDTIAEKMNAPTNKSEGTSRKSIRSKNPNSADKRLPSIDTPVSTSTDSHSKPKLSLFTKKNMSIDYDFLTPDEFGIFRDPDGHARAMDGRILQVSRENIAVFFSWPMDQTTLGQTSIDKDALTSLDKAPSPSIDKRYECGRRAYDIYGARKFRWEQKDEYGVYRDESRYARSVAGEMIHVTKDHIKKILERASIFEESHICLSEHATSFTPTKLAPEIYTKDEINEMVTGICGAQEKLEDELKTLVDDTYQPLNRGYNELFRTTSIDVKPQTSQIPTEPESLAEKKDEWEIAYINTNINDVYNPLNNNVDWLSTRIDLLQQDLDTIRKKDQQPDTSIDICTITSIDSKFAAMEDRLQTYEYTHDRFTSPIMRYLDTLSTQMMNVQRDIGTLNDQHDFQEECSTSTNRFRWASLDVKKPTEHLPYTEAEVDQITSKLYTAIDTMEDRFEKRCDDIYFPFDVRLSGLDSHAEWLQKEVKAIQRQFASQHQISASIDRERSKSIDSKAPASTDKHLVASIDTTSTPDAEQLIQNKMESMHEELNELSAYAYDKIGWHQDESGYARSVAGEIIPVTKDNIRKILERASLFEESHICLPEHATSFTPTKLAPEIYTKDEINEMVTGICEAQEKLGDELKTLVDDTYQPFDRGYNELFRSMADMRTEIEKPESLAEKKDEWEIAYINTKIDGVYNPLNNNVDWLSTRIDLLQKYLDTIRKKDQQPATSIDICTITSIDTKFAAMEDRGTLARLMINMIFRKNVQHRSIAIDTMEDWFEKRCDEIYFPFDVRLSGLDSHAEWLQKEVKAIQRQFASEHQISASIDRERSKSIASKAPASTDKHLVASIDTMSTLDAEQLLQNKMESMHEELNELSAYACDKIVWHQFSIENTQERHITSQMQYIRWMRDGPEMMRPQEIVLKMLKWINLSTIHTCLDCLKEPKLTSNTKPDIIACLGAWYTWDRILQTSLEGCGVVIMILEEIKPQKFQVIWSCIEEVITDLLKSYQSYRKDRMDRGWRPRIEVVRGFRPVRSSKEGMGRWWRPRYEVVRGFKAVRSSLSRDGRGYMSRTRPGRGIGAYPTADYGRGPSQSVVMTQK</sequence>
<feature type="region of interest" description="Disordered" evidence="14">
    <location>
        <begin position="483"/>
        <end position="534"/>
    </location>
</feature>
<evidence type="ECO:0000256" key="9">
    <source>
        <dbReference type="ARBA" id="ARBA00023098"/>
    </source>
</evidence>
<keyword evidence="12" id="KW-0753">Steroid metabolism</keyword>
<dbReference type="SUPFAM" id="SSF51735">
    <property type="entry name" value="NAD(P)-binding Rossmann-fold domains"/>
    <property type="match status" value="1"/>
</dbReference>
<comment type="similarity">
    <text evidence="2">Belongs to the 3-beta-HSD family.</text>
</comment>
<evidence type="ECO:0000256" key="1">
    <source>
        <dbReference type="ARBA" id="ARBA00004477"/>
    </source>
</evidence>
<dbReference type="PANTHER" id="PTHR43245">
    <property type="entry name" value="BIFUNCTIONAL POLYMYXIN RESISTANCE PROTEIN ARNA"/>
    <property type="match status" value="1"/>
</dbReference>
<dbReference type="Gene3D" id="3.40.50.720">
    <property type="entry name" value="NAD(P)-binding Rossmann-like Domain"/>
    <property type="match status" value="1"/>
</dbReference>
<evidence type="ECO:0000256" key="13">
    <source>
        <dbReference type="ARBA" id="ARBA00060653"/>
    </source>
</evidence>
<keyword evidence="10" id="KW-0472">Membrane</keyword>
<protein>
    <recommendedName>
        <fullName evidence="15">3-beta hydroxysteroid dehydrogenase/isomerase domain-containing protein</fullName>
    </recommendedName>
</protein>
<comment type="subcellular location">
    <subcellularLocation>
        <location evidence="1">Endoplasmic reticulum membrane</location>
        <topology evidence="1">Multi-pass membrane protein</topology>
    </subcellularLocation>
</comment>
<evidence type="ECO:0000256" key="4">
    <source>
        <dbReference type="ARBA" id="ARBA00022955"/>
    </source>
</evidence>
<keyword evidence="5" id="KW-1133">Transmembrane helix</keyword>
<dbReference type="EMBL" id="QGKX02000088">
    <property type="protein sequence ID" value="KAF3586591.1"/>
    <property type="molecule type" value="Genomic_DNA"/>
</dbReference>
<evidence type="ECO:0000256" key="2">
    <source>
        <dbReference type="ARBA" id="ARBA00009219"/>
    </source>
</evidence>
<dbReference type="InterPro" id="IPR036291">
    <property type="entry name" value="NAD(P)-bd_dom_sf"/>
</dbReference>
<dbReference type="Proteomes" id="UP000712600">
    <property type="component" value="Unassembled WGS sequence"/>
</dbReference>
<evidence type="ECO:0000256" key="12">
    <source>
        <dbReference type="ARBA" id="ARBA00023221"/>
    </source>
</evidence>
<evidence type="ECO:0000313" key="16">
    <source>
        <dbReference type="EMBL" id="KAF3586591.1"/>
    </source>
</evidence>
<feature type="compositionally biased region" description="Polar residues" evidence="14">
    <location>
        <begin position="1563"/>
        <end position="1572"/>
    </location>
</feature>
<dbReference type="GO" id="GO:0016126">
    <property type="term" value="P:sterol biosynthetic process"/>
    <property type="evidence" value="ECO:0007669"/>
    <property type="project" value="UniProtKB-KW"/>
</dbReference>
<evidence type="ECO:0000256" key="14">
    <source>
        <dbReference type="SAM" id="MobiDB-lite"/>
    </source>
</evidence>
<evidence type="ECO:0000256" key="7">
    <source>
        <dbReference type="ARBA" id="ARBA00023011"/>
    </source>
</evidence>
<organism evidence="16 17">
    <name type="scientific">Brassica cretica</name>
    <name type="common">Mustard</name>
    <dbReference type="NCBI Taxonomy" id="69181"/>
    <lineage>
        <taxon>Eukaryota</taxon>
        <taxon>Viridiplantae</taxon>
        <taxon>Streptophyta</taxon>
        <taxon>Embryophyta</taxon>
        <taxon>Tracheophyta</taxon>
        <taxon>Spermatophyta</taxon>
        <taxon>Magnoliopsida</taxon>
        <taxon>eudicotyledons</taxon>
        <taxon>Gunneridae</taxon>
        <taxon>Pentapetalae</taxon>
        <taxon>rosids</taxon>
        <taxon>malvids</taxon>
        <taxon>Brassicales</taxon>
        <taxon>Brassicaceae</taxon>
        <taxon>Brassiceae</taxon>
        <taxon>Brassica</taxon>
    </lineage>
</organism>
<reference evidence="16" key="1">
    <citation type="submission" date="2019-12" db="EMBL/GenBank/DDBJ databases">
        <title>Genome sequencing and annotation of Brassica cretica.</title>
        <authorList>
            <person name="Studholme D.J."/>
            <person name="Sarris P."/>
        </authorList>
    </citation>
    <scope>NUCLEOTIDE SEQUENCE</scope>
    <source>
        <strain evidence="16">PFS-109/04</strain>
        <tissue evidence="16">Leaf</tissue>
    </source>
</reference>
<keyword evidence="4" id="KW-0752">Steroid biosynthesis</keyword>
<feature type="region of interest" description="Disordered" evidence="14">
    <location>
        <begin position="972"/>
        <end position="993"/>
    </location>
</feature>
<feature type="region of interest" description="Disordered" evidence="14">
    <location>
        <begin position="365"/>
        <end position="386"/>
    </location>
</feature>
<feature type="compositionally biased region" description="Basic and acidic residues" evidence="14">
    <location>
        <begin position="975"/>
        <end position="984"/>
    </location>
</feature>
<evidence type="ECO:0000256" key="8">
    <source>
        <dbReference type="ARBA" id="ARBA00023027"/>
    </source>
</evidence>
<comment type="caution">
    <text evidence="16">The sequence shown here is derived from an EMBL/GenBank/DDBJ whole genome shotgun (WGS) entry which is preliminary data.</text>
</comment>
<keyword evidence="9" id="KW-0443">Lipid metabolism</keyword>
<keyword evidence="7" id="KW-0756">Sterol biosynthesis</keyword>
<name>A0A8S9RZ20_BRACR</name>
<keyword evidence="4" id="KW-0444">Lipid biosynthesis</keyword>
<dbReference type="GO" id="GO:0016616">
    <property type="term" value="F:oxidoreductase activity, acting on the CH-OH group of donors, NAD or NADP as acceptor"/>
    <property type="evidence" value="ECO:0007669"/>
    <property type="project" value="InterPro"/>
</dbReference>
<keyword evidence="6" id="KW-0560">Oxidoreductase</keyword>
<dbReference type="FunFam" id="3.40.50.720:FF:000273">
    <property type="entry name" value="Reticulon-like protein"/>
    <property type="match status" value="1"/>
</dbReference>
<feature type="domain" description="3-beta hydroxysteroid dehydrogenase/isomerase" evidence="15">
    <location>
        <begin position="13"/>
        <end position="288"/>
    </location>
</feature>
<evidence type="ECO:0000256" key="5">
    <source>
        <dbReference type="ARBA" id="ARBA00022989"/>
    </source>
</evidence>
<keyword evidence="3" id="KW-0812">Transmembrane</keyword>
<evidence type="ECO:0000256" key="10">
    <source>
        <dbReference type="ARBA" id="ARBA00023136"/>
    </source>
</evidence>
<dbReference type="Pfam" id="PF01073">
    <property type="entry name" value="3Beta_HSD"/>
    <property type="match status" value="1"/>
</dbReference>
<evidence type="ECO:0000256" key="11">
    <source>
        <dbReference type="ARBA" id="ARBA00023166"/>
    </source>
</evidence>
<gene>
    <name evidence="16" type="ORF">F2Q69_00026581</name>
</gene>
<comment type="pathway">
    <text evidence="13">Steroid biosynthesis; zymosterol biosynthesis; zymosterol from lanosterol: step 4/6.</text>
</comment>
<accession>A0A8S9RZ20</accession>
<feature type="region of interest" description="Disordered" evidence="14">
    <location>
        <begin position="1537"/>
        <end position="1572"/>
    </location>
</feature>
<dbReference type="InterPro" id="IPR002225">
    <property type="entry name" value="3Beta_OHSteriod_DH/Estase"/>
</dbReference>
<evidence type="ECO:0000256" key="6">
    <source>
        <dbReference type="ARBA" id="ARBA00023002"/>
    </source>
</evidence>